<keyword evidence="1" id="KW-0812">Transmembrane</keyword>
<evidence type="ECO:0000313" key="3">
    <source>
        <dbReference type="Proteomes" id="UP000886520"/>
    </source>
</evidence>
<evidence type="ECO:0000256" key="1">
    <source>
        <dbReference type="SAM" id="Phobius"/>
    </source>
</evidence>
<keyword evidence="1" id="KW-1133">Transmembrane helix</keyword>
<name>A0A9D4UU48_ADICA</name>
<keyword evidence="1" id="KW-0472">Membrane</keyword>
<feature type="transmembrane region" description="Helical" evidence="1">
    <location>
        <begin position="25"/>
        <end position="44"/>
    </location>
</feature>
<gene>
    <name evidence="2" type="ORF">GOP47_0011904</name>
</gene>
<sequence>MSVQNSGYSLAMESCRYRSKQCSPCQMLIVASLIVVCMPDVTLYTSCDDFGPLMIEIFAAGMVALGFGAANVCCNRHCRQVSKRSVGMATKSQVNFFLKKIAMLTKKKTAGCSCCQLQGKKRQVFECMR</sequence>
<dbReference type="Proteomes" id="UP000886520">
    <property type="component" value="Chromosome 11"/>
</dbReference>
<dbReference type="EMBL" id="JABFUD020000011">
    <property type="protein sequence ID" value="KAI5073891.1"/>
    <property type="molecule type" value="Genomic_DNA"/>
</dbReference>
<proteinExistence type="predicted"/>
<protein>
    <submittedName>
        <fullName evidence="2">Uncharacterized protein</fullName>
    </submittedName>
</protein>
<keyword evidence="3" id="KW-1185">Reference proteome</keyword>
<evidence type="ECO:0000313" key="2">
    <source>
        <dbReference type="EMBL" id="KAI5073891.1"/>
    </source>
</evidence>
<dbReference type="AlphaFoldDB" id="A0A9D4UU48"/>
<reference evidence="2" key="1">
    <citation type="submission" date="2021-01" db="EMBL/GenBank/DDBJ databases">
        <title>Adiantum capillus-veneris genome.</title>
        <authorList>
            <person name="Fang Y."/>
            <person name="Liao Q."/>
        </authorList>
    </citation>
    <scope>NUCLEOTIDE SEQUENCE</scope>
    <source>
        <strain evidence="2">H3</strain>
        <tissue evidence="2">Leaf</tissue>
    </source>
</reference>
<comment type="caution">
    <text evidence="2">The sequence shown here is derived from an EMBL/GenBank/DDBJ whole genome shotgun (WGS) entry which is preliminary data.</text>
</comment>
<organism evidence="2 3">
    <name type="scientific">Adiantum capillus-veneris</name>
    <name type="common">Maidenhair fern</name>
    <dbReference type="NCBI Taxonomy" id="13818"/>
    <lineage>
        <taxon>Eukaryota</taxon>
        <taxon>Viridiplantae</taxon>
        <taxon>Streptophyta</taxon>
        <taxon>Embryophyta</taxon>
        <taxon>Tracheophyta</taxon>
        <taxon>Polypodiopsida</taxon>
        <taxon>Polypodiidae</taxon>
        <taxon>Polypodiales</taxon>
        <taxon>Pteridineae</taxon>
        <taxon>Pteridaceae</taxon>
        <taxon>Vittarioideae</taxon>
        <taxon>Adiantum</taxon>
    </lineage>
</organism>
<feature type="transmembrane region" description="Helical" evidence="1">
    <location>
        <begin position="50"/>
        <end position="74"/>
    </location>
</feature>
<accession>A0A9D4UU48</accession>